<proteinExistence type="predicted"/>
<organism evidence="1 2">
    <name type="scientific">Aureispira anguillae</name>
    <dbReference type="NCBI Taxonomy" id="2864201"/>
    <lineage>
        <taxon>Bacteria</taxon>
        <taxon>Pseudomonadati</taxon>
        <taxon>Bacteroidota</taxon>
        <taxon>Saprospiria</taxon>
        <taxon>Saprospirales</taxon>
        <taxon>Saprospiraceae</taxon>
        <taxon>Aureispira</taxon>
    </lineage>
</organism>
<gene>
    <name evidence="1" type="ORF">AsAng_0064510</name>
</gene>
<dbReference type="RefSeq" id="WP_264793710.1">
    <property type="nucleotide sequence ID" value="NZ_AP026869.1"/>
</dbReference>
<dbReference type="KEGG" id="aup:AsAng_0064510"/>
<sequence length="202" mass="23768">MQGIKYLWLIFIFYGFLSCTNETLAPSEYVQWVSEEENGLLKRKEIYPLKIEAQYKPIPFVIANEEQTNDISKYKYIEREKKLKGLQYYTLKLGISDATYNITNFGVEDEIQRQDRLSYFSFAMQNDIKLVESGDTLSCKLFHFERSYDLSPYRTFVLGFKQPQTDEIVDKTLILDLPFFKTGPIKLNYKKSDLEAIPNLKL</sequence>
<reference evidence="1" key="1">
    <citation type="submission" date="2022-09" db="EMBL/GenBank/DDBJ databases">
        <title>Aureispira anguillicida sp. nov., isolated from Leptocephalus of Japanese eel Anguilla japonica.</title>
        <authorList>
            <person name="Yuasa K."/>
            <person name="Mekata T."/>
            <person name="Ikunari K."/>
        </authorList>
    </citation>
    <scope>NUCLEOTIDE SEQUENCE</scope>
    <source>
        <strain evidence="1">EL160426</strain>
        <plasmid evidence="1">pAUEb</plasmid>
    </source>
</reference>
<evidence type="ECO:0008006" key="3">
    <source>
        <dbReference type="Google" id="ProtNLM"/>
    </source>
</evidence>
<name>A0A915YMH6_9BACT</name>
<evidence type="ECO:0000313" key="2">
    <source>
        <dbReference type="Proteomes" id="UP001060919"/>
    </source>
</evidence>
<accession>A0A915YMH6</accession>
<dbReference type="Proteomes" id="UP001060919">
    <property type="component" value="Plasmid pAUEb"/>
</dbReference>
<geneLocation type="plasmid" evidence="1 2">
    <name>pAUEb</name>
</geneLocation>
<keyword evidence="2" id="KW-1185">Reference proteome</keyword>
<evidence type="ECO:0000313" key="1">
    <source>
        <dbReference type="EMBL" id="BDS15667.1"/>
    </source>
</evidence>
<keyword evidence="1" id="KW-0614">Plasmid</keyword>
<dbReference type="PROSITE" id="PS51257">
    <property type="entry name" value="PROKAR_LIPOPROTEIN"/>
    <property type="match status" value="1"/>
</dbReference>
<dbReference type="EMBL" id="AP026869">
    <property type="protein sequence ID" value="BDS15667.1"/>
    <property type="molecule type" value="Genomic_DNA"/>
</dbReference>
<protein>
    <recommendedName>
        <fullName evidence="3">Lipoprotein</fullName>
    </recommendedName>
</protein>
<dbReference type="AlphaFoldDB" id="A0A915YMH6"/>